<gene>
    <name evidence="2" type="ORF">GGR05_000396</name>
</gene>
<evidence type="ECO:0000256" key="1">
    <source>
        <dbReference type="SAM" id="MobiDB-lite"/>
    </source>
</evidence>
<protein>
    <submittedName>
        <fullName evidence="2">Uncharacterized protein</fullName>
    </submittedName>
</protein>
<dbReference type="Proteomes" id="UP000531216">
    <property type="component" value="Unassembled WGS sequence"/>
</dbReference>
<reference evidence="2 3" key="1">
    <citation type="submission" date="2020-08" db="EMBL/GenBank/DDBJ databases">
        <title>Genomic Encyclopedia of Type Strains, Phase IV (KMG-IV): sequencing the most valuable type-strain genomes for metagenomic binning, comparative biology and taxonomic classification.</title>
        <authorList>
            <person name="Goeker M."/>
        </authorList>
    </citation>
    <scope>NUCLEOTIDE SEQUENCE [LARGE SCALE GENOMIC DNA]</scope>
    <source>
        <strain evidence="2 3">DSM 25024</strain>
    </source>
</reference>
<feature type="region of interest" description="Disordered" evidence="1">
    <location>
        <begin position="42"/>
        <end position="79"/>
    </location>
</feature>
<keyword evidence="3" id="KW-1185">Reference proteome</keyword>
<sequence length="79" mass="8702">MTKEVEIETLRSFNRTPQGDLCEVGDRFPVAASRAEELERLGLARRTQVAPDPTVQALPDPETPEAPGRRRGGSRATKD</sequence>
<accession>A0A7W6BT96</accession>
<organism evidence="2 3">
    <name type="scientific">Aureimonas phyllosphaerae</name>
    <dbReference type="NCBI Taxonomy" id="1166078"/>
    <lineage>
        <taxon>Bacteria</taxon>
        <taxon>Pseudomonadati</taxon>
        <taxon>Pseudomonadota</taxon>
        <taxon>Alphaproteobacteria</taxon>
        <taxon>Hyphomicrobiales</taxon>
        <taxon>Aurantimonadaceae</taxon>
        <taxon>Aureimonas</taxon>
    </lineage>
</organism>
<name>A0A7W6BT96_9HYPH</name>
<dbReference type="OrthoDB" id="8456424at2"/>
<proteinExistence type="predicted"/>
<dbReference type="EMBL" id="JACIDO010000001">
    <property type="protein sequence ID" value="MBB3934285.1"/>
    <property type="molecule type" value="Genomic_DNA"/>
</dbReference>
<evidence type="ECO:0000313" key="2">
    <source>
        <dbReference type="EMBL" id="MBB3934285.1"/>
    </source>
</evidence>
<comment type="caution">
    <text evidence="2">The sequence shown here is derived from an EMBL/GenBank/DDBJ whole genome shotgun (WGS) entry which is preliminary data.</text>
</comment>
<dbReference type="AlphaFoldDB" id="A0A7W6BT96"/>
<dbReference type="RefSeq" id="WP_090958622.1">
    <property type="nucleotide sequence ID" value="NZ_FOOA01000001.1"/>
</dbReference>
<evidence type="ECO:0000313" key="3">
    <source>
        <dbReference type="Proteomes" id="UP000531216"/>
    </source>
</evidence>